<gene>
    <name evidence="7" type="ORF">MANES_09G165400v8</name>
</gene>
<dbReference type="OMA" id="CICQWVK"/>
<dbReference type="EMBL" id="CM004395">
    <property type="protein sequence ID" value="OAY42258.1"/>
    <property type="molecule type" value="Genomic_DNA"/>
</dbReference>
<sequence length="279" mass="32175">MDQGEAKSNENHSSSSSSSSGDSNPCPICLGPFLQESYLDSCFHKFCYNCILQWTKVVAGKHSRSPSSLKCPLCKTENFSIIFGYDGSSFQRQYVNVNVNFEHSSFFSKAHKYRLKCYYTEPGILSNIVNVSRYWKSHKYLQPNRWLLSWLRREIQALLQEEDVEIIVHHILGVVDSFLKRGDQFHQMKTPEAKQGEFKTLVSNAARPFLAARTERFVNELEMFLASSFNIQAYDEVYMQQLGWNIPRVIGEAADAERGEHEPVIPYLYIFYDDSDEAD</sequence>
<evidence type="ECO:0000256" key="4">
    <source>
        <dbReference type="PROSITE-ProRule" id="PRU00175"/>
    </source>
</evidence>
<proteinExistence type="predicted"/>
<dbReference type="Proteomes" id="UP000091857">
    <property type="component" value="Chromosome 9"/>
</dbReference>
<keyword evidence="1" id="KW-0479">Metal-binding</keyword>
<evidence type="ECO:0000256" key="3">
    <source>
        <dbReference type="ARBA" id="ARBA00022833"/>
    </source>
</evidence>
<dbReference type="InterPro" id="IPR013083">
    <property type="entry name" value="Znf_RING/FYVE/PHD"/>
</dbReference>
<evidence type="ECO:0000313" key="7">
    <source>
        <dbReference type="EMBL" id="OAY42258.1"/>
    </source>
</evidence>
<dbReference type="InterPro" id="IPR017907">
    <property type="entry name" value="Znf_RING_CS"/>
</dbReference>
<dbReference type="PANTHER" id="PTHR47692:SF2">
    <property type="entry name" value="ZINC FINGER RING-TYPE DOMAIN CONTAINING PROTEIN"/>
    <property type="match status" value="1"/>
</dbReference>
<keyword evidence="2 4" id="KW-0863">Zinc-finger</keyword>
<evidence type="ECO:0000256" key="1">
    <source>
        <dbReference type="ARBA" id="ARBA00022723"/>
    </source>
</evidence>
<dbReference type="PROSITE" id="PS50089">
    <property type="entry name" value="ZF_RING_2"/>
    <property type="match status" value="1"/>
</dbReference>
<dbReference type="InterPro" id="IPR018957">
    <property type="entry name" value="Znf_C3HC4_RING-type"/>
</dbReference>
<organism evidence="7 8">
    <name type="scientific">Manihot esculenta</name>
    <name type="common">Cassava</name>
    <name type="synonym">Jatropha manihot</name>
    <dbReference type="NCBI Taxonomy" id="3983"/>
    <lineage>
        <taxon>Eukaryota</taxon>
        <taxon>Viridiplantae</taxon>
        <taxon>Streptophyta</taxon>
        <taxon>Embryophyta</taxon>
        <taxon>Tracheophyta</taxon>
        <taxon>Spermatophyta</taxon>
        <taxon>Magnoliopsida</taxon>
        <taxon>eudicotyledons</taxon>
        <taxon>Gunneridae</taxon>
        <taxon>Pentapetalae</taxon>
        <taxon>rosids</taxon>
        <taxon>fabids</taxon>
        <taxon>Malpighiales</taxon>
        <taxon>Euphorbiaceae</taxon>
        <taxon>Crotonoideae</taxon>
        <taxon>Manihoteae</taxon>
        <taxon>Manihot</taxon>
    </lineage>
</organism>
<feature type="region of interest" description="Disordered" evidence="5">
    <location>
        <begin position="1"/>
        <end position="24"/>
    </location>
</feature>
<name>A0A2C9VBD9_MANES</name>
<dbReference type="Pfam" id="PF00097">
    <property type="entry name" value="zf-C3HC4"/>
    <property type="match status" value="1"/>
</dbReference>
<dbReference type="Gramene" id="Manes.09G165400.1.v8.1">
    <property type="protein sequence ID" value="Manes.09G165400.1.v8.1.CDS"/>
    <property type="gene ID" value="Manes.09G165400.v8.1"/>
</dbReference>
<dbReference type="PANTHER" id="PTHR47692">
    <property type="entry name" value="RING/U-BOX SUPERFAMILY PROTEIN"/>
    <property type="match status" value="1"/>
</dbReference>
<reference evidence="8" key="1">
    <citation type="journal article" date="2016" name="Nat. Biotechnol.">
        <title>Sequencing wild and cultivated cassava and related species reveals extensive interspecific hybridization and genetic diversity.</title>
        <authorList>
            <person name="Bredeson J.V."/>
            <person name="Lyons J.B."/>
            <person name="Prochnik S.E."/>
            <person name="Wu G.A."/>
            <person name="Ha C.M."/>
            <person name="Edsinger-Gonzales E."/>
            <person name="Grimwood J."/>
            <person name="Schmutz J."/>
            <person name="Rabbi I.Y."/>
            <person name="Egesi C."/>
            <person name="Nauluvula P."/>
            <person name="Lebot V."/>
            <person name="Ndunguru J."/>
            <person name="Mkamilo G."/>
            <person name="Bart R.S."/>
            <person name="Setter T.L."/>
            <person name="Gleadow R.M."/>
            <person name="Kulakow P."/>
            <person name="Ferguson M.E."/>
            <person name="Rounsley S."/>
            <person name="Rokhsar D.S."/>
        </authorList>
    </citation>
    <scope>NUCLEOTIDE SEQUENCE [LARGE SCALE GENOMIC DNA]</scope>
    <source>
        <strain evidence="8">cv. AM560-2</strain>
    </source>
</reference>
<comment type="caution">
    <text evidence="7">The sequence shown here is derived from an EMBL/GenBank/DDBJ whole genome shotgun (WGS) entry which is preliminary data.</text>
</comment>
<feature type="domain" description="RING-type" evidence="6">
    <location>
        <begin position="26"/>
        <end position="75"/>
    </location>
</feature>
<evidence type="ECO:0000259" key="6">
    <source>
        <dbReference type="PROSITE" id="PS50089"/>
    </source>
</evidence>
<accession>A0A2C9VBD9</accession>
<evidence type="ECO:0000256" key="5">
    <source>
        <dbReference type="SAM" id="MobiDB-lite"/>
    </source>
</evidence>
<evidence type="ECO:0000313" key="8">
    <source>
        <dbReference type="Proteomes" id="UP000091857"/>
    </source>
</evidence>
<dbReference type="SUPFAM" id="SSF57850">
    <property type="entry name" value="RING/U-box"/>
    <property type="match status" value="1"/>
</dbReference>
<dbReference type="Gene3D" id="3.30.40.10">
    <property type="entry name" value="Zinc/RING finger domain, C3HC4 (zinc finger)"/>
    <property type="match status" value="1"/>
</dbReference>
<dbReference type="STRING" id="3983.A0A2C9VBD9"/>
<keyword evidence="3" id="KW-0862">Zinc</keyword>
<evidence type="ECO:0000256" key="2">
    <source>
        <dbReference type="ARBA" id="ARBA00022771"/>
    </source>
</evidence>
<dbReference type="AlphaFoldDB" id="A0A2C9VBD9"/>
<protein>
    <recommendedName>
        <fullName evidence="6">RING-type domain-containing protein</fullName>
    </recommendedName>
</protein>
<dbReference type="SMART" id="SM00184">
    <property type="entry name" value="RING"/>
    <property type="match status" value="1"/>
</dbReference>
<dbReference type="OrthoDB" id="21204at2759"/>
<feature type="compositionally biased region" description="Basic and acidic residues" evidence="5">
    <location>
        <begin position="1"/>
        <end position="10"/>
    </location>
</feature>
<dbReference type="InterPro" id="IPR001841">
    <property type="entry name" value="Znf_RING"/>
</dbReference>
<keyword evidence="8" id="KW-1185">Reference proteome</keyword>
<dbReference type="GO" id="GO:0008270">
    <property type="term" value="F:zinc ion binding"/>
    <property type="evidence" value="ECO:0007669"/>
    <property type="project" value="UniProtKB-KW"/>
</dbReference>
<dbReference type="PROSITE" id="PS00518">
    <property type="entry name" value="ZF_RING_1"/>
    <property type="match status" value="1"/>
</dbReference>